<dbReference type="AlphaFoldDB" id="A0A9W7CPU8"/>
<feature type="region of interest" description="Disordered" evidence="1">
    <location>
        <begin position="67"/>
        <end position="150"/>
    </location>
</feature>
<organism evidence="2 3">
    <name type="scientific">Triparma verrucosa</name>
    <dbReference type="NCBI Taxonomy" id="1606542"/>
    <lineage>
        <taxon>Eukaryota</taxon>
        <taxon>Sar</taxon>
        <taxon>Stramenopiles</taxon>
        <taxon>Ochrophyta</taxon>
        <taxon>Bolidophyceae</taxon>
        <taxon>Parmales</taxon>
        <taxon>Triparmaceae</taxon>
        <taxon>Triparma</taxon>
    </lineage>
</organism>
<keyword evidence="3" id="KW-1185">Reference proteome</keyword>
<name>A0A9W7CPU8_9STRA</name>
<evidence type="ECO:0000313" key="3">
    <source>
        <dbReference type="Proteomes" id="UP001165160"/>
    </source>
</evidence>
<feature type="compositionally biased region" description="Basic and acidic residues" evidence="1">
    <location>
        <begin position="88"/>
        <end position="105"/>
    </location>
</feature>
<dbReference type="EMBL" id="BRXX01000390">
    <property type="protein sequence ID" value="GMI08896.1"/>
    <property type="molecule type" value="Genomic_DNA"/>
</dbReference>
<proteinExistence type="predicted"/>
<feature type="compositionally biased region" description="Gly residues" evidence="1">
    <location>
        <begin position="71"/>
        <end position="82"/>
    </location>
</feature>
<protein>
    <submittedName>
        <fullName evidence="2">Uncharacterized protein</fullName>
    </submittedName>
</protein>
<evidence type="ECO:0000256" key="1">
    <source>
        <dbReference type="SAM" id="MobiDB-lite"/>
    </source>
</evidence>
<dbReference type="Proteomes" id="UP001165160">
    <property type="component" value="Unassembled WGS sequence"/>
</dbReference>
<reference evidence="3" key="1">
    <citation type="journal article" date="2023" name="Commun. Biol.">
        <title>Genome analysis of Parmales, the sister group of diatoms, reveals the evolutionary specialization of diatoms from phago-mixotrophs to photoautotrophs.</title>
        <authorList>
            <person name="Ban H."/>
            <person name="Sato S."/>
            <person name="Yoshikawa S."/>
            <person name="Yamada K."/>
            <person name="Nakamura Y."/>
            <person name="Ichinomiya M."/>
            <person name="Sato N."/>
            <person name="Blanc-Mathieu R."/>
            <person name="Endo H."/>
            <person name="Kuwata A."/>
            <person name="Ogata H."/>
        </authorList>
    </citation>
    <scope>NUCLEOTIDE SEQUENCE [LARGE SCALE GENOMIC DNA]</scope>
    <source>
        <strain evidence="3">NIES 3699</strain>
    </source>
</reference>
<feature type="region of interest" description="Disordered" evidence="1">
    <location>
        <begin position="1"/>
        <end position="50"/>
    </location>
</feature>
<comment type="caution">
    <text evidence="2">The sequence shown here is derived from an EMBL/GenBank/DDBJ whole genome shotgun (WGS) entry which is preliminary data.</text>
</comment>
<evidence type="ECO:0000313" key="2">
    <source>
        <dbReference type="EMBL" id="GMI08896.1"/>
    </source>
</evidence>
<accession>A0A9W7CPU8</accession>
<gene>
    <name evidence="2" type="ORF">TrVE_jg2095</name>
</gene>
<feature type="compositionally biased region" description="Basic residues" evidence="1">
    <location>
        <begin position="1"/>
        <end position="12"/>
    </location>
</feature>
<feature type="compositionally biased region" description="Low complexity" evidence="1">
    <location>
        <begin position="38"/>
        <end position="50"/>
    </location>
</feature>
<sequence>MPPKKSKPKRSPHPNETPLKHKAPGHGAVERSKNNMWSTTSSESSCTASSVVLAKNRPKYKATSNSMAVGIGRGGIGRGGGGVKKKKAVEEKEKEVEEGEKKEVVNPDADFFGLPSIPKSPSENIQISPMPASDPLSIFGSDSEDEGKVL</sequence>